<accession>A0A176W8K1</accession>
<keyword evidence="3" id="KW-0648">Protein biosynthesis</keyword>
<dbReference type="Gene3D" id="1.10.246.60">
    <property type="entry name" value="Eukaryotic translation initiation factor 3 like domains"/>
    <property type="match status" value="1"/>
</dbReference>
<keyword evidence="1" id="KW-0963">Cytoplasm</keyword>
<evidence type="ECO:0000256" key="3">
    <source>
        <dbReference type="ARBA" id="ARBA00022917"/>
    </source>
</evidence>
<feature type="region of interest" description="Disordered" evidence="4">
    <location>
        <begin position="263"/>
        <end position="305"/>
    </location>
</feature>
<dbReference type="AlphaFoldDB" id="A0A176W8K1"/>
<dbReference type="PANTHER" id="PTHR21681">
    <property type="entry name" value="EUKARYOTIC TRANSLATION INITIATION FACTOR 3 SUBUNIT J"/>
    <property type="match status" value="1"/>
</dbReference>
<reference evidence="5" key="1">
    <citation type="submission" date="2016-03" db="EMBL/GenBank/DDBJ databases">
        <title>Mechanisms controlling the formation of the plant cell surface in tip-growing cells are functionally conserved among land plants.</title>
        <authorList>
            <person name="Honkanen S."/>
            <person name="Jones V.A."/>
            <person name="Morieri G."/>
            <person name="Champion C."/>
            <person name="Hetherington A.J."/>
            <person name="Kelly S."/>
            <person name="Saint-Marcoux D."/>
            <person name="Proust H."/>
            <person name="Prescott H."/>
            <person name="Dolan L."/>
        </authorList>
    </citation>
    <scope>NUCLEOTIDE SEQUENCE [LARGE SCALE GENOMIC DNA]</scope>
    <source>
        <tissue evidence="5">Whole gametophyte</tissue>
    </source>
</reference>
<sequence>MLEIGGWRHLYLFTALDDMDDWGMDLGDFVFESSSFFRAEAEDFVPPPPVIAREQPKSPWEDEDQGEEEVKESWEEEDKPAASAASCHLPIPGQCGLVLGPDYLTISTYEFSISVIVPGLRTFCVSRDQKLLVPSVVTKPKKKEEKKGKKVAVSLDEGKLTDPLAEKLRQQRLVEEADYQSTTELFGRQKNPDQTLENFIPKSEEDFQDYAELIANKLRPFEKSFHYMTLLKAVMKHAVTSLNAADAKVLASSLTVTANEKLKAEKDASGKKKTGAKKKQLHVDKAEDDGFATGNYDDVDDYDFM</sequence>
<evidence type="ECO:0000313" key="6">
    <source>
        <dbReference type="Proteomes" id="UP000077202"/>
    </source>
</evidence>
<dbReference type="Pfam" id="PF08597">
    <property type="entry name" value="eIF3_subunit"/>
    <property type="match status" value="1"/>
</dbReference>
<organism evidence="5 6">
    <name type="scientific">Marchantia polymorpha subsp. ruderalis</name>
    <dbReference type="NCBI Taxonomy" id="1480154"/>
    <lineage>
        <taxon>Eukaryota</taxon>
        <taxon>Viridiplantae</taxon>
        <taxon>Streptophyta</taxon>
        <taxon>Embryophyta</taxon>
        <taxon>Marchantiophyta</taxon>
        <taxon>Marchantiopsida</taxon>
        <taxon>Marchantiidae</taxon>
        <taxon>Marchantiales</taxon>
        <taxon>Marchantiaceae</taxon>
        <taxon>Marchantia</taxon>
    </lineage>
</organism>
<comment type="caution">
    <text evidence="5">The sequence shown here is derived from an EMBL/GenBank/DDBJ whole genome shotgun (WGS) entry which is preliminary data.</text>
</comment>
<keyword evidence="2" id="KW-0396">Initiation factor</keyword>
<evidence type="ECO:0000256" key="4">
    <source>
        <dbReference type="SAM" id="MobiDB-lite"/>
    </source>
</evidence>
<feature type="compositionally biased region" description="Acidic residues" evidence="4">
    <location>
        <begin position="61"/>
        <end position="78"/>
    </location>
</feature>
<evidence type="ECO:0000256" key="2">
    <source>
        <dbReference type="ARBA" id="ARBA00022540"/>
    </source>
</evidence>
<dbReference type="InterPro" id="IPR023194">
    <property type="entry name" value="eIF3-like_dom_sf"/>
</dbReference>
<dbReference type="GO" id="GO:0003743">
    <property type="term" value="F:translation initiation factor activity"/>
    <property type="evidence" value="ECO:0007669"/>
    <property type="project" value="UniProtKB-KW"/>
</dbReference>
<protein>
    <submittedName>
        <fullName evidence="5">Uncharacterized protein</fullName>
    </submittedName>
</protein>
<keyword evidence="6" id="KW-1185">Reference proteome</keyword>
<evidence type="ECO:0000256" key="1">
    <source>
        <dbReference type="ARBA" id="ARBA00022490"/>
    </source>
</evidence>
<name>A0A176W8K1_MARPO</name>
<gene>
    <name evidence="5" type="ORF">AXG93_2960s1180</name>
</gene>
<dbReference type="InterPro" id="IPR013906">
    <property type="entry name" value="eIF3j"/>
</dbReference>
<feature type="compositionally biased region" description="Basic residues" evidence="4">
    <location>
        <begin position="271"/>
        <end position="280"/>
    </location>
</feature>
<dbReference type="Proteomes" id="UP000077202">
    <property type="component" value="Unassembled WGS sequence"/>
</dbReference>
<dbReference type="EMBL" id="LVLJ01001566">
    <property type="protein sequence ID" value="OAE28941.1"/>
    <property type="molecule type" value="Genomic_DNA"/>
</dbReference>
<feature type="region of interest" description="Disordered" evidence="4">
    <location>
        <begin position="46"/>
        <end position="85"/>
    </location>
</feature>
<evidence type="ECO:0000313" key="5">
    <source>
        <dbReference type="EMBL" id="OAE28941.1"/>
    </source>
</evidence>
<dbReference type="GO" id="GO:0005852">
    <property type="term" value="C:eukaryotic translation initiation factor 3 complex"/>
    <property type="evidence" value="ECO:0007669"/>
    <property type="project" value="InterPro"/>
</dbReference>
<proteinExistence type="predicted"/>
<dbReference type="PANTHER" id="PTHR21681:SF0">
    <property type="entry name" value="EUKARYOTIC TRANSLATION INITIATION FACTOR 3 SUBUNIT J"/>
    <property type="match status" value="1"/>
</dbReference>